<dbReference type="PROSITE" id="PS00134">
    <property type="entry name" value="TRYPSIN_HIS"/>
    <property type="match status" value="1"/>
</dbReference>
<accession>G1P3V3</accession>
<dbReference type="PROSITE" id="PS50240">
    <property type="entry name" value="TRYPSIN_DOM"/>
    <property type="match status" value="1"/>
</dbReference>
<comment type="function">
    <text evidence="4">Tryptase is the major neutral protease present in mast cells and is secreted upon the coupled activation-degranulation response of this cell type.</text>
</comment>
<dbReference type="OMA" id="CFQKSHE"/>
<keyword evidence="2" id="KW-1015">Disulfide bond</keyword>
<comment type="subunit">
    <text evidence="1">Homotetramer.</text>
</comment>
<dbReference type="STRING" id="59463.ENSMLUP00000004613"/>
<keyword evidence="8" id="KW-0812">Transmembrane</keyword>
<dbReference type="InterPro" id="IPR001254">
    <property type="entry name" value="Trypsin_dom"/>
</dbReference>
<comment type="catalytic activity">
    <reaction evidence="3">
        <text>Preferential cleavage: Arg-|-Xaa, Lys-|-Xaa, but with more restricted specificity than trypsin.</text>
        <dbReference type="EC" id="3.4.21.59"/>
    </reaction>
</comment>
<evidence type="ECO:0000256" key="6">
    <source>
        <dbReference type="RuleBase" id="RU363034"/>
    </source>
</evidence>
<evidence type="ECO:0000313" key="11">
    <source>
        <dbReference type="Proteomes" id="UP000001074"/>
    </source>
</evidence>
<evidence type="ECO:0000256" key="5">
    <source>
        <dbReference type="ARBA" id="ARBA00066748"/>
    </source>
</evidence>
<dbReference type="InterPro" id="IPR018114">
    <property type="entry name" value="TRYPSIN_HIS"/>
</dbReference>
<dbReference type="AlphaFoldDB" id="G1P3V3"/>
<sequence length="360" mass="39431">PRCCPLHLMANAGVGGAVPGWWAAYALAVALLWLCPLLLHAQSAGTTAQSAGTTAQLCGRPVVTGKIFGGKNASDQRWPWQASLLYHGKHICGAALISAFWVISAAHCFQKSHEPSDYKILLGYHKLQHPTEHSLQMTVYRVIVHDDFNKRYIMGSDIALLQLHWSVNFTSHVLPACLPEPNATLPPHTSCWITGWGMITEEEFLPPPSQLQEGEVGIIDNEVCKIYFQSPNTSKYSLHEDMLCAGDLITGKSICRGDSGGPLVCKLNNTWFLMGLSSWSLACHQPISPSVFTRLTYFSSWISEKQEASPNPDPSSAPPQSKPPALDDFNSLGTVHKPRSCTTLVFSQTFPLLLVSLRAL</sequence>
<keyword evidence="8" id="KW-0472">Membrane</keyword>
<keyword evidence="6" id="KW-0720">Serine protease</keyword>
<reference evidence="10" key="3">
    <citation type="submission" date="2025-09" db="UniProtKB">
        <authorList>
            <consortium name="Ensembl"/>
        </authorList>
    </citation>
    <scope>IDENTIFICATION</scope>
</reference>
<dbReference type="GeneTree" id="ENSGT00940000165552"/>
<protein>
    <recommendedName>
        <fullName evidence="5">tryptase</fullName>
        <ecNumber evidence="5">3.4.21.59</ecNumber>
    </recommendedName>
</protein>
<name>G1P3V3_MYOLU</name>
<dbReference type="PANTHER" id="PTHR24253">
    <property type="entry name" value="TRANSMEMBRANE PROTEASE SERINE"/>
    <property type="match status" value="1"/>
</dbReference>
<keyword evidence="6" id="KW-0378">Hydrolase</keyword>
<dbReference type="SUPFAM" id="SSF50494">
    <property type="entry name" value="Trypsin-like serine proteases"/>
    <property type="match status" value="1"/>
</dbReference>
<evidence type="ECO:0000256" key="2">
    <source>
        <dbReference type="ARBA" id="ARBA00023157"/>
    </source>
</evidence>
<dbReference type="FunFam" id="2.40.10.10:FF:000039">
    <property type="entry name" value="Brain-specific serine protease 4"/>
    <property type="match status" value="1"/>
</dbReference>
<dbReference type="EC" id="3.4.21.59" evidence="5"/>
<evidence type="ECO:0000256" key="1">
    <source>
        <dbReference type="ARBA" id="ARBA00011881"/>
    </source>
</evidence>
<feature type="domain" description="Peptidase S1" evidence="9">
    <location>
        <begin position="67"/>
        <end position="307"/>
    </location>
</feature>
<evidence type="ECO:0000313" key="10">
    <source>
        <dbReference type="Ensembl" id="ENSMLUP00000004613.2"/>
    </source>
</evidence>
<dbReference type="InterPro" id="IPR001314">
    <property type="entry name" value="Peptidase_S1A"/>
</dbReference>
<feature type="transmembrane region" description="Helical" evidence="8">
    <location>
        <begin position="20"/>
        <end position="39"/>
    </location>
</feature>
<dbReference type="Gene3D" id="2.40.10.10">
    <property type="entry name" value="Trypsin-like serine proteases"/>
    <property type="match status" value="1"/>
</dbReference>
<dbReference type="PANTHER" id="PTHR24253:SF42">
    <property type="entry name" value="PROTEASE, SERINE 47"/>
    <property type="match status" value="1"/>
</dbReference>
<evidence type="ECO:0000256" key="8">
    <source>
        <dbReference type="SAM" id="Phobius"/>
    </source>
</evidence>
<proteinExistence type="predicted"/>
<dbReference type="EMBL" id="AAPE02010316">
    <property type="status" value="NOT_ANNOTATED_CDS"/>
    <property type="molecule type" value="Genomic_DNA"/>
</dbReference>
<dbReference type="GO" id="GO:0006508">
    <property type="term" value="P:proteolysis"/>
    <property type="evidence" value="ECO:0007669"/>
    <property type="project" value="UniProtKB-KW"/>
</dbReference>
<dbReference type="InterPro" id="IPR009003">
    <property type="entry name" value="Peptidase_S1_PA"/>
</dbReference>
<evidence type="ECO:0000256" key="7">
    <source>
        <dbReference type="SAM" id="MobiDB-lite"/>
    </source>
</evidence>
<dbReference type="CDD" id="cd00190">
    <property type="entry name" value="Tryp_SPc"/>
    <property type="match status" value="1"/>
</dbReference>
<dbReference type="Pfam" id="PF00089">
    <property type="entry name" value="Trypsin"/>
    <property type="match status" value="1"/>
</dbReference>
<dbReference type="GO" id="GO:0004252">
    <property type="term" value="F:serine-type endopeptidase activity"/>
    <property type="evidence" value="ECO:0007669"/>
    <property type="project" value="UniProtKB-EC"/>
</dbReference>
<dbReference type="Proteomes" id="UP000001074">
    <property type="component" value="Unassembled WGS sequence"/>
</dbReference>
<dbReference type="FunCoup" id="G1P3V3">
    <property type="interactions" value="2"/>
</dbReference>
<feature type="region of interest" description="Disordered" evidence="7">
    <location>
        <begin position="306"/>
        <end position="329"/>
    </location>
</feature>
<dbReference type="InParanoid" id="G1P3V3"/>
<dbReference type="SMART" id="SM00020">
    <property type="entry name" value="Tryp_SPc"/>
    <property type="match status" value="1"/>
</dbReference>
<reference evidence="10" key="2">
    <citation type="submission" date="2025-08" db="UniProtKB">
        <authorList>
            <consortium name="Ensembl"/>
        </authorList>
    </citation>
    <scope>IDENTIFICATION</scope>
</reference>
<evidence type="ECO:0000259" key="9">
    <source>
        <dbReference type="PROSITE" id="PS50240"/>
    </source>
</evidence>
<dbReference type="PROSITE" id="PS00135">
    <property type="entry name" value="TRYPSIN_SER"/>
    <property type="match status" value="1"/>
</dbReference>
<dbReference type="eggNOG" id="KOG3627">
    <property type="taxonomic scope" value="Eukaryota"/>
</dbReference>
<evidence type="ECO:0000256" key="4">
    <source>
        <dbReference type="ARBA" id="ARBA00054350"/>
    </source>
</evidence>
<dbReference type="InterPro" id="IPR043504">
    <property type="entry name" value="Peptidase_S1_PA_chymotrypsin"/>
</dbReference>
<dbReference type="EMBL" id="AAPE02010314">
    <property type="status" value="NOT_ANNOTATED_CDS"/>
    <property type="molecule type" value="Genomic_DNA"/>
</dbReference>
<dbReference type="PRINTS" id="PR00722">
    <property type="entry name" value="CHYMOTRYPSIN"/>
</dbReference>
<feature type="compositionally biased region" description="Pro residues" evidence="7">
    <location>
        <begin position="311"/>
        <end position="322"/>
    </location>
</feature>
<keyword evidence="8" id="KW-1133">Transmembrane helix</keyword>
<keyword evidence="11" id="KW-1185">Reference proteome</keyword>
<dbReference type="HOGENOM" id="CLU_006842_0_4_1"/>
<reference evidence="10 11" key="1">
    <citation type="journal article" date="2011" name="Nature">
        <title>A high-resolution map of human evolutionary constraint using 29 mammals.</title>
        <authorList>
            <person name="Lindblad-Toh K."/>
            <person name="Garber M."/>
            <person name="Zuk O."/>
            <person name="Lin M.F."/>
            <person name="Parker B.J."/>
            <person name="Washietl S."/>
            <person name="Kheradpour P."/>
            <person name="Ernst J."/>
            <person name="Jordan G."/>
            <person name="Mauceli E."/>
            <person name="Ward L.D."/>
            <person name="Lowe C.B."/>
            <person name="Holloway A.K."/>
            <person name="Clamp M."/>
            <person name="Gnerre S."/>
            <person name="Alfoldi J."/>
            <person name="Beal K."/>
            <person name="Chang J."/>
            <person name="Clawson H."/>
            <person name="Cuff J."/>
            <person name="Di Palma F."/>
            <person name="Fitzgerald S."/>
            <person name="Flicek P."/>
            <person name="Guttman M."/>
            <person name="Hubisz M.J."/>
            <person name="Jaffe D.B."/>
            <person name="Jungreis I."/>
            <person name="Kent W.J."/>
            <person name="Kostka D."/>
            <person name="Lara M."/>
            <person name="Martins A.L."/>
            <person name="Massingham T."/>
            <person name="Moltke I."/>
            <person name="Raney B.J."/>
            <person name="Rasmussen M.D."/>
            <person name="Robinson J."/>
            <person name="Stark A."/>
            <person name="Vilella A.J."/>
            <person name="Wen J."/>
            <person name="Xie X."/>
            <person name="Zody M.C."/>
            <person name="Baldwin J."/>
            <person name="Bloom T."/>
            <person name="Chin C.W."/>
            <person name="Heiman D."/>
            <person name="Nicol R."/>
            <person name="Nusbaum C."/>
            <person name="Young S."/>
            <person name="Wilkinson J."/>
            <person name="Worley K.C."/>
            <person name="Kovar C.L."/>
            <person name="Muzny D.M."/>
            <person name="Gibbs R.A."/>
            <person name="Cree A."/>
            <person name="Dihn H.H."/>
            <person name="Fowler G."/>
            <person name="Jhangiani S."/>
            <person name="Joshi V."/>
            <person name="Lee S."/>
            <person name="Lewis L.R."/>
            <person name="Nazareth L.V."/>
            <person name="Okwuonu G."/>
            <person name="Santibanez J."/>
            <person name="Warren W.C."/>
            <person name="Mardis E.R."/>
            <person name="Weinstock G.M."/>
            <person name="Wilson R.K."/>
            <person name="Delehaunty K."/>
            <person name="Dooling D."/>
            <person name="Fronik C."/>
            <person name="Fulton L."/>
            <person name="Fulton B."/>
            <person name="Graves T."/>
            <person name="Minx P."/>
            <person name="Sodergren E."/>
            <person name="Birney E."/>
            <person name="Margulies E.H."/>
            <person name="Herrero J."/>
            <person name="Green E.D."/>
            <person name="Haussler D."/>
            <person name="Siepel A."/>
            <person name="Goldman N."/>
            <person name="Pollard K.S."/>
            <person name="Pedersen J.S."/>
            <person name="Lander E.S."/>
            <person name="Kellis M."/>
        </authorList>
    </citation>
    <scope>NUCLEOTIDE SEQUENCE [LARGE SCALE GENOMIC DNA]</scope>
</reference>
<keyword evidence="6" id="KW-0645">Protease</keyword>
<dbReference type="InterPro" id="IPR033116">
    <property type="entry name" value="TRYPSIN_SER"/>
</dbReference>
<organism evidence="10 11">
    <name type="scientific">Myotis lucifugus</name>
    <name type="common">Little brown bat</name>
    <dbReference type="NCBI Taxonomy" id="59463"/>
    <lineage>
        <taxon>Eukaryota</taxon>
        <taxon>Metazoa</taxon>
        <taxon>Chordata</taxon>
        <taxon>Craniata</taxon>
        <taxon>Vertebrata</taxon>
        <taxon>Euteleostomi</taxon>
        <taxon>Mammalia</taxon>
        <taxon>Eutheria</taxon>
        <taxon>Laurasiatheria</taxon>
        <taxon>Chiroptera</taxon>
        <taxon>Yangochiroptera</taxon>
        <taxon>Vespertilionidae</taxon>
        <taxon>Myotis</taxon>
    </lineage>
</organism>
<dbReference type="EMBL" id="AAPE02010315">
    <property type="status" value="NOT_ANNOTATED_CDS"/>
    <property type="molecule type" value="Genomic_DNA"/>
</dbReference>
<evidence type="ECO:0000256" key="3">
    <source>
        <dbReference type="ARBA" id="ARBA00050838"/>
    </source>
</evidence>
<dbReference type="Ensembl" id="ENSMLUT00000005059.2">
    <property type="protein sequence ID" value="ENSMLUP00000004613.2"/>
    <property type="gene ID" value="ENSMLUG00000005063.2"/>
</dbReference>